<dbReference type="Proteomes" id="UP000053676">
    <property type="component" value="Unassembled WGS sequence"/>
</dbReference>
<organism evidence="1 2">
    <name type="scientific">Necator americanus</name>
    <name type="common">Human hookworm</name>
    <dbReference type="NCBI Taxonomy" id="51031"/>
    <lineage>
        <taxon>Eukaryota</taxon>
        <taxon>Metazoa</taxon>
        <taxon>Ecdysozoa</taxon>
        <taxon>Nematoda</taxon>
        <taxon>Chromadorea</taxon>
        <taxon>Rhabditida</taxon>
        <taxon>Rhabditina</taxon>
        <taxon>Rhabditomorpha</taxon>
        <taxon>Strongyloidea</taxon>
        <taxon>Ancylostomatidae</taxon>
        <taxon>Bunostominae</taxon>
        <taxon>Necator</taxon>
    </lineage>
</organism>
<reference evidence="2" key="1">
    <citation type="journal article" date="2014" name="Nat. Genet.">
        <title>Genome of the human hookworm Necator americanus.</title>
        <authorList>
            <person name="Tang Y.T."/>
            <person name="Gao X."/>
            <person name="Rosa B.A."/>
            <person name="Abubucker S."/>
            <person name="Hallsworth-Pepin K."/>
            <person name="Martin J."/>
            <person name="Tyagi R."/>
            <person name="Heizer E."/>
            <person name="Zhang X."/>
            <person name="Bhonagiri-Palsikar V."/>
            <person name="Minx P."/>
            <person name="Warren W.C."/>
            <person name="Wang Q."/>
            <person name="Zhan B."/>
            <person name="Hotez P.J."/>
            <person name="Sternberg P.W."/>
            <person name="Dougall A."/>
            <person name="Gaze S.T."/>
            <person name="Mulvenna J."/>
            <person name="Sotillo J."/>
            <person name="Ranganathan S."/>
            <person name="Rabelo E.M."/>
            <person name="Wilson R.K."/>
            <person name="Felgner P.L."/>
            <person name="Bethony J."/>
            <person name="Hawdon J.M."/>
            <person name="Gasser R.B."/>
            <person name="Loukas A."/>
            <person name="Mitreva M."/>
        </authorList>
    </citation>
    <scope>NUCLEOTIDE SEQUENCE [LARGE SCALE GENOMIC DNA]</scope>
</reference>
<gene>
    <name evidence="1" type="ORF">NECAME_17944</name>
</gene>
<dbReference type="KEGG" id="nai:NECAME_17944"/>
<name>W2TJ65_NECAM</name>
<keyword evidence="2" id="KW-1185">Reference proteome</keyword>
<dbReference type="EMBL" id="KI658863">
    <property type="protein sequence ID" value="ETN81067.1"/>
    <property type="molecule type" value="Genomic_DNA"/>
</dbReference>
<protein>
    <submittedName>
        <fullName evidence="1">Uncharacterized protein</fullName>
    </submittedName>
</protein>
<sequence length="143" mass="16404">MVGFSIFKIVGPFYITGLLCAETNWTLGVRFAGYIPGWNLAKKPDIVMKEHIYVDPMGNWCDTMTLANGYNEKNDVTQGFCWNFFNTTVFNICVIPWYKRRITIAVFWTDGSGIKQKNKDEKNPKYAEMANVCPSFSHLPNIQ</sequence>
<proteinExistence type="predicted"/>
<evidence type="ECO:0000313" key="1">
    <source>
        <dbReference type="EMBL" id="ETN81067.1"/>
    </source>
</evidence>
<evidence type="ECO:0000313" key="2">
    <source>
        <dbReference type="Proteomes" id="UP000053676"/>
    </source>
</evidence>
<accession>W2TJ65</accession>
<dbReference type="AlphaFoldDB" id="W2TJ65"/>